<feature type="domain" description="RNA ligase" evidence="2">
    <location>
        <begin position="48"/>
        <end position="259"/>
    </location>
</feature>
<dbReference type="InterPro" id="IPR040609">
    <property type="entry name" value="Rnl2_C"/>
</dbReference>
<dbReference type="AlphaFoldDB" id="L8H1C3"/>
<dbReference type="InterPro" id="IPR021122">
    <property type="entry name" value="RNA_ligase_dom_REL/Rnl2"/>
</dbReference>
<name>L8H1C3_ACACF</name>
<dbReference type="EMBL" id="KB007939">
    <property type="protein sequence ID" value="ELR19017.1"/>
    <property type="molecule type" value="Genomic_DNA"/>
</dbReference>
<dbReference type="Pfam" id="PF18043">
    <property type="entry name" value="T4_Rnl2_C"/>
    <property type="match status" value="1"/>
</dbReference>
<dbReference type="GeneID" id="14919787"/>
<feature type="compositionally biased region" description="Polar residues" evidence="1">
    <location>
        <begin position="1"/>
        <end position="11"/>
    </location>
</feature>
<gene>
    <name evidence="4" type="ORF">ACA1_235050</name>
</gene>
<reference evidence="4 5" key="1">
    <citation type="journal article" date="2013" name="Genome Biol.">
        <title>Genome of Acanthamoeba castellanii highlights extensive lateral gene transfer and early evolution of tyrosine kinase signaling.</title>
        <authorList>
            <person name="Clarke M."/>
            <person name="Lohan A.J."/>
            <person name="Liu B."/>
            <person name="Lagkouvardos I."/>
            <person name="Roy S."/>
            <person name="Zafar N."/>
            <person name="Bertelli C."/>
            <person name="Schilde C."/>
            <person name="Kianianmomeni A."/>
            <person name="Burglin T.R."/>
            <person name="Frech C."/>
            <person name="Turcotte B."/>
            <person name="Kopec K.O."/>
            <person name="Synnott J.M."/>
            <person name="Choo C."/>
            <person name="Paponov I."/>
            <person name="Finkler A."/>
            <person name="Soon Heng Tan C."/>
            <person name="Hutchins A.P."/>
            <person name="Weinmeier T."/>
            <person name="Rattei T."/>
            <person name="Chu J.S."/>
            <person name="Gimenez G."/>
            <person name="Irimia M."/>
            <person name="Rigden D.J."/>
            <person name="Fitzpatrick D.A."/>
            <person name="Lorenzo-Morales J."/>
            <person name="Bateman A."/>
            <person name="Chiu C.H."/>
            <person name="Tang P."/>
            <person name="Hegemann P."/>
            <person name="Fromm H."/>
            <person name="Raoult D."/>
            <person name="Greub G."/>
            <person name="Miranda-Saavedra D."/>
            <person name="Chen N."/>
            <person name="Nash P."/>
            <person name="Ginger M.L."/>
            <person name="Horn M."/>
            <person name="Schaap P."/>
            <person name="Caler L."/>
            <person name="Loftus B."/>
        </authorList>
    </citation>
    <scope>NUCLEOTIDE SEQUENCE [LARGE SCALE GENOMIC DNA]</scope>
    <source>
        <strain evidence="4 5">Neff</strain>
    </source>
</reference>
<dbReference type="InterPro" id="IPR041948">
    <property type="entry name" value="Rnl1/2_C_sf"/>
</dbReference>
<dbReference type="Gene3D" id="3.30.1490.70">
    <property type="match status" value="1"/>
</dbReference>
<dbReference type="Proteomes" id="UP000011083">
    <property type="component" value="Unassembled WGS sequence"/>
</dbReference>
<feature type="region of interest" description="Disordered" evidence="1">
    <location>
        <begin position="1"/>
        <end position="21"/>
    </location>
</feature>
<dbReference type="RefSeq" id="XP_004341081.1">
    <property type="nucleotide sequence ID" value="XM_004341033.1"/>
</dbReference>
<proteinExistence type="predicted"/>
<dbReference type="Gene3D" id="3.30.470.30">
    <property type="entry name" value="DNA ligase/mRNA capping enzyme"/>
    <property type="match status" value="1"/>
</dbReference>
<organism evidence="4 5">
    <name type="scientific">Acanthamoeba castellanii (strain ATCC 30010 / Neff)</name>
    <dbReference type="NCBI Taxonomy" id="1257118"/>
    <lineage>
        <taxon>Eukaryota</taxon>
        <taxon>Amoebozoa</taxon>
        <taxon>Discosea</taxon>
        <taxon>Longamoebia</taxon>
        <taxon>Centramoebida</taxon>
        <taxon>Acanthamoebidae</taxon>
        <taxon>Acanthamoeba</taxon>
    </lineage>
</organism>
<protein>
    <submittedName>
        <fullName evidence="4">RNA ligase, putative</fullName>
    </submittedName>
</protein>
<accession>L8H1C3</accession>
<evidence type="ECO:0000256" key="1">
    <source>
        <dbReference type="SAM" id="MobiDB-lite"/>
    </source>
</evidence>
<sequence length="430" mass="48727">MEAPTPDSTTLPPKELPSAGPRFRRYASIENHQLEAETVRTEGHAEGEWVVMEKVHGSNFCFLTDGSTVTGARRKALLAPGDKYYPGWEILLEMYTDRVLRAFQLLQEHYAAHPPPRRRLDDDGKLHQLYVYGELFGGMYPGLPTPPTQAHVQKGIYYSPTYDFFAFDLHDGHGYLDYDLAERIFQTAGFFYGEALLKGTFDECLAYPHEFTTTLPKRLGHPPLVGARYEGYKNLAEGTVIKPVRNAYFTNGSRVILKKKIDLYAEIIDIRKREPVKRDRNAKLGDDARLAQELEKLAGEGADVDVRWLCDEFERYVNANRLTAVVSKIGFEGEVRHRLRYKRGQLIGLLAKDALDDLLKRPEARARYDAVAQNKARKQIVTRRLNTLAARPVALFFDPPADDTTDVDNVNVDTPAADVSDTNEYVVTNM</sequence>
<dbReference type="SUPFAM" id="SSF56091">
    <property type="entry name" value="DNA ligase/mRNA capping enzyme, catalytic domain"/>
    <property type="match status" value="1"/>
</dbReference>
<dbReference type="OrthoDB" id="6142248at2759"/>
<dbReference type="Pfam" id="PF09414">
    <property type="entry name" value="RNA_ligase"/>
    <property type="match status" value="1"/>
</dbReference>
<evidence type="ECO:0000313" key="5">
    <source>
        <dbReference type="Proteomes" id="UP000011083"/>
    </source>
</evidence>
<dbReference type="GO" id="GO:0016874">
    <property type="term" value="F:ligase activity"/>
    <property type="evidence" value="ECO:0007669"/>
    <property type="project" value="UniProtKB-KW"/>
</dbReference>
<dbReference type="KEGG" id="acan:ACA1_235050"/>
<dbReference type="Gene3D" id="1.10.10.1810">
    <property type="entry name" value="RNA ligase"/>
    <property type="match status" value="1"/>
</dbReference>
<evidence type="ECO:0000259" key="2">
    <source>
        <dbReference type="Pfam" id="PF09414"/>
    </source>
</evidence>
<feature type="domain" description="RNA ligase 2 C-terminal" evidence="3">
    <location>
        <begin position="309"/>
        <end position="386"/>
    </location>
</feature>
<evidence type="ECO:0000313" key="4">
    <source>
        <dbReference type="EMBL" id="ELR19017.1"/>
    </source>
</evidence>
<keyword evidence="4" id="KW-0436">Ligase</keyword>
<dbReference type="VEuPathDB" id="AmoebaDB:ACA1_235050"/>
<evidence type="ECO:0000259" key="3">
    <source>
        <dbReference type="Pfam" id="PF18043"/>
    </source>
</evidence>
<dbReference type="OMA" id="AQEWVAC"/>
<keyword evidence="5" id="KW-1185">Reference proteome</keyword>